<protein>
    <recommendedName>
        <fullName evidence="4">Nicotinamide riboside transporter PnuC</fullName>
    </recommendedName>
</protein>
<evidence type="ECO:0000256" key="1">
    <source>
        <dbReference type="ARBA" id="ARBA00002672"/>
    </source>
</evidence>
<evidence type="ECO:0000256" key="10">
    <source>
        <dbReference type="SAM" id="Phobius"/>
    </source>
</evidence>
<evidence type="ECO:0000256" key="9">
    <source>
        <dbReference type="ARBA" id="ARBA00023136"/>
    </source>
</evidence>
<comment type="subcellular location">
    <subcellularLocation>
        <location evidence="2">Cell membrane</location>
        <topology evidence="2">Multi-pass membrane protein</topology>
    </subcellularLocation>
</comment>
<dbReference type="NCBIfam" id="TIGR01528">
    <property type="entry name" value="NMN_trans_PnuC"/>
    <property type="match status" value="1"/>
</dbReference>
<keyword evidence="12" id="KW-1185">Reference proteome</keyword>
<feature type="transmembrane region" description="Helical" evidence="10">
    <location>
        <begin position="162"/>
        <end position="179"/>
    </location>
</feature>
<dbReference type="InterPro" id="IPR006419">
    <property type="entry name" value="NMN_transpt_PnuC"/>
</dbReference>
<dbReference type="PANTHER" id="PTHR36122">
    <property type="entry name" value="NICOTINAMIDE RIBOSIDE TRANSPORTER PNUC"/>
    <property type="match status" value="1"/>
</dbReference>
<dbReference type="PANTHER" id="PTHR36122:SF2">
    <property type="entry name" value="NICOTINAMIDE RIBOSIDE TRANSPORTER PNUC"/>
    <property type="match status" value="1"/>
</dbReference>
<dbReference type="Pfam" id="PF04973">
    <property type="entry name" value="NMN_transporter"/>
    <property type="match status" value="1"/>
</dbReference>
<gene>
    <name evidence="11" type="primary">pnuC</name>
    <name evidence="11" type="ORF">WG219_11765</name>
</gene>
<evidence type="ECO:0000256" key="5">
    <source>
        <dbReference type="ARBA" id="ARBA00022448"/>
    </source>
</evidence>
<evidence type="ECO:0000313" key="11">
    <source>
        <dbReference type="EMBL" id="WXL24030.1"/>
    </source>
</evidence>
<evidence type="ECO:0000256" key="7">
    <source>
        <dbReference type="ARBA" id="ARBA00022692"/>
    </source>
</evidence>
<comment type="similarity">
    <text evidence="3">Belongs to the nicotinamide ribonucleoside (NR) uptake permease (TC 4.B.1) family.</text>
</comment>
<feature type="transmembrane region" description="Helical" evidence="10">
    <location>
        <begin position="139"/>
        <end position="156"/>
    </location>
</feature>
<keyword evidence="5" id="KW-0813">Transport</keyword>
<evidence type="ECO:0000256" key="3">
    <source>
        <dbReference type="ARBA" id="ARBA00006669"/>
    </source>
</evidence>
<keyword evidence="9 10" id="KW-0472">Membrane</keyword>
<evidence type="ECO:0000256" key="4">
    <source>
        <dbReference type="ARBA" id="ARBA00017522"/>
    </source>
</evidence>
<name>A0ABZ2RAI6_ECTME</name>
<feature type="transmembrane region" description="Helical" evidence="10">
    <location>
        <begin position="49"/>
        <end position="67"/>
    </location>
</feature>
<comment type="function">
    <text evidence="1">Required for nicotinamide riboside transport across the inner membrane.</text>
</comment>
<reference evidence="11 12" key="1">
    <citation type="submission" date="2024-03" db="EMBL/GenBank/DDBJ databases">
        <title>Complete genome of BD2.</title>
        <authorList>
            <person name="Cao G."/>
        </authorList>
    </citation>
    <scope>NUCLEOTIDE SEQUENCE [LARGE SCALE GENOMIC DNA]</scope>
    <source>
        <strain evidence="11 12">BD2</strain>
    </source>
</reference>
<sequence>MSLLEVVASAIGILAVWLTIRQNTWCWPVGLAMVLMYAWIFYDTRLYSNMLLQMVYALLQGYGWWMWLRGGDSGGGVQVGRLSVSRLAAGLVSGALLSLVLGYAMATYTEASAPWQDASLSAFSLVAQVWMAQKRIESWLLWILLDALFVGLFLQQGLYLTAALYVAFTLLAVRGWAAWRRDLATEPV</sequence>
<keyword evidence="8 10" id="KW-1133">Transmembrane helix</keyword>
<dbReference type="Proteomes" id="UP001476583">
    <property type="component" value="Chromosome"/>
</dbReference>
<evidence type="ECO:0000256" key="8">
    <source>
        <dbReference type="ARBA" id="ARBA00022989"/>
    </source>
</evidence>
<feature type="transmembrane region" description="Helical" evidence="10">
    <location>
        <begin position="87"/>
        <end position="106"/>
    </location>
</feature>
<keyword evidence="7 10" id="KW-0812">Transmembrane</keyword>
<evidence type="ECO:0000313" key="12">
    <source>
        <dbReference type="Proteomes" id="UP001476583"/>
    </source>
</evidence>
<organism evidence="11 12">
    <name type="scientific">Ectopseudomonas mendocina</name>
    <name type="common">Pseudomonas mendocina</name>
    <dbReference type="NCBI Taxonomy" id="300"/>
    <lineage>
        <taxon>Bacteria</taxon>
        <taxon>Pseudomonadati</taxon>
        <taxon>Pseudomonadota</taxon>
        <taxon>Gammaproteobacteria</taxon>
        <taxon>Pseudomonadales</taxon>
        <taxon>Pseudomonadaceae</taxon>
        <taxon>Ectopseudomonas</taxon>
    </lineage>
</organism>
<feature type="transmembrane region" description="Helical" evidence="10">
    <location>
        <begin position="25"/>
        <end position="42"/>
    </location>
</feature>
<evidence type="ECO:0000256" key="2">
    <source>
        <dbReference type="ARBA" id="ARBA00004651"/>
    </source>
</evidence>
<evidence type="ECO:0000256" key="6">
    <source>
        <dbReference type="ARBA" id="ARBA00022475"/>
    </source>
</evidence>
<accession>A0ABZ2RAI6</accession>
<dbReference type="EMBL" id="CP148074">
    <property type="protein sequence ID" value="WXL24030.1"/>
    <property type="molecule type" value="Genomic_DNA"/>
</dbReference>
<keyword evidence="6" id="KW-1003">Cell membrane</keyword>
<proteinExistence type="inferred from homology"/>